<dbReference type="PANTHER" id="PTHR34956:SF2">
    <property type="entry name" value="OS05G0397300 PROTEIN"/>
    <property type="match status" value="1"/>
</dbReference>
<accession>A0A835DFM6</accession>
<sequence>MELEDDDAFFADISNQISLLIMDDDEDPVKCCSSASLQAFSRVCYWPTPPSAPLLYEQACRRESKGTGVFIPRPSFRPRRKNRQRKGRFASFNRKSYKQVENLRVASNEASSEDPSCNYFNSKNY</sequence>
<keyword evidence="2" id="KW-1185">Reference proteome</keyword>
<dbReference type="OrthoDB" id="1081388at2759"/>
<dbReference type="OMA" id="CITEQSK"/>
<name>A0A835DFM6_TETSI</name>
<evidence type="ECO:0000313" key="1">
    <source>
        <dbReference type="EMBL" id="KAF8401653.1"/>
    </source>
</evidence>
<dbReference type="PANTHER" id="PTHR34956">
    <property type="entry name" value="OS05G0397300 PROTEIN"/>
    <property type="match status" value="1"/>
</dbReference>
<reference evidence="1 2" key="1">
    <citation type="submission" date="2020-04" db="EMBL/GenBank/DDBJ databases">
        <title>Plant Genome Project.</title>
        <authorList>
            <person name="Zhang R.-G."/>
        </authorList>
    </citation>
    <scope>NUCLEOTIDE SEQUENCE [LARGE SCALE GENOMIC DNA]</scope>
    <source>
        <strain evidence="1">YNK0</strain>
        <tissue evidence="1">Leaf</tissue>
    </source>
</reference>
<dbReference type="AlphaFoldDB" id="A0A835DFM6"/>
<comment type="caution">
    <text evidence="1">The sequence shown here is derived from an EMBL/GenBank/DDBJ whole genome shotgun (WGS) entry which is preliminary data.</text>
</comment>
<dbReference type="EMBL" id="JABCRI010000008">
    <property type="protein sequence ID" value="KAF8401653.1"/>
    <property type="molecule type" value="Genomic_DNA"/>
</dbReference>
<dbReference type="Proteomes" id="UP000655225">
    <property type="component" value="Unassembled WGS sequence"/>
</dbReference>
<proteinExistence type="predicted"/>
<gene>
    <name evidence="1" type="ORF">HHK36_012599</name>
</gene>
<protein>
    <submittedName>
        <fullName evidence="1">Uncharacterized protein</fullName>
    </submittedName>
</protein>
<organism evidence="1 2">
    <name type="scientific">Tetracentron sinense</name>
    <name type="common">Spur-leaf</name>
    <dbReference type="NCBI Taxonomy" id="13715"/>
    <lineage>
        <taxon>Eukaryota</taxon>
        <taxon>Viridiplantae</taxon>
        <taxon>Streptophyta</taxon>
        <taxon>Embryophyta</taxon>
        <taxon>Tracheophyta</taxon>
        <taxon>Spermatophyta</taxon>
        <taxon>Magnoliopsida</taxon>
        <taxon>Trochodendrales</taxon>
        <taxon>Trochodendraceae</taxon>
        <taxon>Tetracentron</taxon>
    </lineage>
</organism>
<evidence type="ECO:0000313" key="2">
    <source>
        <dbReference type="Proteomes" id="UP000655225"/>
    </source>
</evidence>